<dbReference type="PANTHER" id="PTHR33546">
    <property type="entry name" value="LARGE, MULTIFUNCTIONAL SECRETED PROTEIN-RELATED"/>
    <property type="match status" value="1"/>
</dbReference>
<dbReference type="InterPro" id="IPR011989">
    <property type="entry name" value="ARM-like"/>
</dbReference>
<keyword evidence="1 4" id="KW-0349">Heme</keyword>
<dbReference type="InterPro" id="IPR013427">
    <property type="entry name" value="Haem-bd_dom_put"/>
</dbReference>
<feature type="domain" description="Cytochrome c" evidence="6">
    <location>
        <begin position="876"/>
        <end position="1009"/>
    </location>
</feature>
<evidence type="ECO:0000256" key="3">
    <source>
        <dbReference type="ARBA" id="ARBA00023004"/>
    </source>
</evidence>
<keyword evidence="3 4" id="KW-0408">Iron</keyword>
<dbReference type="SUPFAM" id="SSF50952">
    <property type="entry name" value="Soluble quinoprotein glucose dehydrogenase"/>
    <property type="match status" value="1"/>
</dbReference>
<organism evidence="7 8">
    <name type="scientific">Parapedobacter defluvii</name>
    <dbReference type="NCBI Taxonomy" id="2045106"/>
    <lineage>
        <taxon>Bacteria</taxon>
        <taxon>Pseudomonadati</taxon>
        <taxon>Bacteroidota</taxon>
        <taxon>Sphingobacteriia</taxon>
        <taxon>Sphingobacteriales</taxon>
        <taxon>Sphingobacteriaceae</taxon>
        <taxon>Parapedobacter</taxon>
    </lineage>
</organism>
<dbReference type="PROSITE" id="PS51257">
    <property type="entry name" value="PROKAR_LIPOPROTEIN"/>
    <property type="match status" value="1"/>
</dbReference>
<dbReference type="InterPro" id="IPR016024">
    <property type="entry name" value="ARM-type_fold"/>
</dbReference>
<protein>
    <recommendedName>
        <fullName evidence="6">Cytochrome c domain-containing protein</fullName>
    </recommendedName>
</protein>
<dbReference type="RefSeq" id="WP_188747804.1">
    <property type="nucleotide sequence ID" value="NZ_BMIK01000002.1"/>
</dbReference>
<dbReference type="InterPro" id="IPR013428">
    <property type="entry name" value="Membrane-bound_put_N"/>
</dbReference>
<dbReference type="SUPFAM" id="SSF46626">
    <property type="entry name" value="Cytochrome c"/>
    <property type="match status" value="1"/>
</dbReference>
<evidence type="ECO:0000256" key="5">
    <source>
        <dbReference type="SAM" id="SignalP"/>
    </source>
</evidence>
<evidence type="ECO:0000256" key="4">
    <source>
        <dbReference type="PROSITE-ProRule" id="PRU00433"/>
    </source>
</evidence>
<dbReference type="Gene3D" id="1.25.10.10">
    <property type="entry name" value="Leucine-rich Repeat Variant"/>
    <property type="match status" value="1"/>
</dbReference>
<evidence type="ECO:0000256" key="1">
    <source>
        <dbReference type="ARBA" id="ARBA00022617"/>
    </source>
</evidence>
<accession>A0ABQ1L757</accession>
<dbReference type="Pfam" id="PF00034">
    <property type="entry name" value="Cytochrom_C"/>
    <property type="match status" value="1"/>
</dbReference>
<dbReference type="PANTHER" id="PTHR33546:SF1">
    <property type="entry name" value="LARGE, MULTIFUNCTIONAL SECRETED PROTEIN"/>
    <property type="match status" value="1"/>
</dbReference>
<dbReference type="Proteomes" id="UP000597338">
    <property type="component" value="Unassembled WGS sequence"/>
</dbReference>
<evidence type="ECO:0000313" key="8">
    <source>
        <dbReference type="Proteomes" id="UP000597338"/>
    </source>
</evidence>
<dbReference type="InterPro" id="IPR011042">
    <property type="entry name" value="6-blade_b-propeller_TolB-like"/>
</dbReference>
<dbReference type="Pfam" id="PF23500">
    <property type="entry name" value="DUF7133"/>
    <property type="match status" value="1"/>
</dbReference>
<reference evidence="8" key="1">
    <citation type="journal article" date="2019" name="Int. J. Syst. Evol. Microbiol.">
        <title>The Global Catalogue of Microorganisms (GCM) 10K type strain sequencing project: providing services to taxonomists for standard genome sequencing and annotation.</title>
        <authorList>
            <consortium name="The Broad Institute Genomics Platform"/>
            <consortium name="The Broad Institute Genome Sequencing Center for Infectious Disease"/>
            <person name="Wu L."/>
            <person name="Ma J."/>
        </authorList>
    </citation>
    <scope>NUCLEOTIDE SEQUENCE [LARGE SCALE GENOMIC DNA]</scope>
    <source>
        <strain evidence="8">CGMCC 1.15342</strain>
    </source>
</reference>
<keyword evidence="5" id="KW-0732">Signal</keyword>
<dbReference type="EMBL" id="BMIK01000002">
    <property type="protein sequence ID" value="GGC18938.1"/>
    <property type="molecule type" value="Genomic_DNA"/>
</dbReference>
<proteinExistence type="predicted"/>
<gene>
    <name evidence="7" type="ORF">GCM10011386_08500</name>
</gene>
<keyword evidence="8" id="KW-1185">Reference proteome</keyword>
<dbReference type="PROSITE" id="PS51007">
    <property type="entry name" value="CYTC"/>
    <property type="match status" value="1"/>
</dbReference>
<keyword evidence="2 4" id="KW-0479">Metal-binding</keyword>
<dbReference type="SUPFAM" id="SSF48371">
    <property type="entry name" value="ARM repeat"/>
    <property type="match status" value="2"/>
</dbReference>
<evidence type="ECO:0000313" key="7">
    <source>
        <dbReference type="EMBL" id="GGC18938.1"/>
    </source>
</evidence>
<feature type="chain" id="PRO_5046652744" description="Cytochrome c domain-containing protein" evidence="5">
    <location>
        <begin position="30"/>
        <end position="1009"/>
    </location>
</feature>
<evidence type="ECO:0000256" key="2">
    <source>
        <dbReference type="ARBA" id="ARBA00022723"/>
    </source>
</evidence>
<feature type="signal peptide" evidence="5">
    <location>
        <begin position="1"/>
        <end position="29"/>
    </location>
</feature>
<dbReference type="InterPro" id="IPR036909">
    <property type="entry name" value="Cyt_c-like_dom_sf"/>
</dbReference>
<dbReference type="InterPro" id="IPR009056">
    <property type="entry name" value="Cyt_c-like_dom"/>
</dbReference>
<dbReference type="Gene3D" id="1.10.760.10">
    <property type="entry name" value="Cytochrome c-like domain"/>
    <property type="match status" value="1"/>
</dbReference>
<dbReference type="Pfam" id="PF13646">
    <property type="entry name" value="HEAT_2"/>
    <property type="match status" value="1"/>
</dbReference>
<name>A0ABQ1L757_9SPHI</name>
<dbReference type="NCBIfam" id="TIGR02604">
    <property type="entry name" value="Piru_Ver_Nterm"/>
    <property type="match status" value="1"/>
</dbReference>
<sequence length="1009" mass="111354">MQAFKRKGRGLLPPAMALLVAAGCHTDHAARFEQLTEDEKRLPENATLGLDIRDGLEVGLMASEPMLLNPTNIDVDDRGRVWVNEAYNYRPTLNGNPTTDKGDRILILEDADHDGVLDQRTVFYQGPEINAPLGICVLGNRVIVSQSPYVWDFYDDNGDGKADRKEILFQGIGGEQHDHGVHAFVFGPDGKLYFNFGNECHTLLDRDGNIVTDQDGDGITNKKYRQGMVFRCDIDGSNVEVLGHNFRNNYELAVDSYGTIWQSDNDDDGNRAVRINYVMEYGNYGYSDELTGAGWRENRTNLEDSIPLQHWHLNDPGVVPNLLQTGAGSPTGMLVYEGDMLPKEFRNQIVHSDAGPNIIRSYPVERDGAGYRASILNLLKGRDQWFRPSDVCVAPDGSLIIADWYDPGVGGHQAGDQTRGRIYRIARSVSKYRIPSPDYSSVEGAIHALQSPNLSVRYNAWVSLSDQGSKAVPQLEKLFHSNGNDRMRARALWLLTKIDKGDTYLLEGLQDSNPDIRITAIRAAQQTRKNIIPYIAPLSKDKNVQVRRACAIALRHVKDPQAAELWATLASQHDGKDRWYLEALGIGAEGQWDSFFTAFLEINRDAVKTDAGRDIIWRARTETAVPLLAQLAGDSSVGLKSRLRYFRAFDFIPGEVKAQALLAMIRPGDSGDDLQLNSIILRALDTKVVMESKSASDVLHTLLDAVYGKPEYIDLVTQYELKSEVPRLLELVVSRASSSIGHRAAGLLFQLQAEKQVKEALKQQPDSIITAIGPVGMERSVDMLENLMLSRSSNDEIRRLSAAVLGKSMAGEDRVLSLLKTHAIPEELIPVAVEGLKNTWRKAIYAEARSYLPGTENNPDAAAEVLTEAELMASKGNIEKGKTVFQANCATCHQVNGQGQDFGPKLSQIGAKLPKTALLDAIVNPSAGISFGYETSVITTKNGATLMGIVSSRTELEVTIRFMGGVSQSFKMAEIASVKETKESMMPPLQHTMSKGQLVDLIEYLASLK</sequence>
<dbReference type="Gene3D" id="2.120.10.30">
    <property type="entry name" value="TolB, C-terminal domain"/>
    <property type="match status" value="1"/>
</dbReference>
<evidence type="ECO:0000259" key="6">
    <source>
        <dbReference type="PROSITE" id="PS51007"/>
    </source>
</evidence>
<dbReference type="InterPro" id="IPR055557">
    <property type="entry name" value="DUF7133"/>
</dbReference>
<dbReference type="InterPro" id="IPR011041">
    <property type="entry name" value="Quinoprot_gluc/sorb_DH_b-prop"/>
</dbReference>
<dbReference type="NCBIfam" id="TIGR02603">
    <property type="entry name" value="CxxCH_TIGR02603"/>
    <property type="match status" value="1"/>
</dbReference>
<comment type="caution">
    <text evidence="7">The sequence shown here is derived from an EMBL/GenBank/DDBJ whole genome shotgun (WGS) entry which is preliminary data.</text>
</comment>